<organism evidence="9 10">
    <name type="scientific">Amblyomma americanum</name>
    <name type="common">Lone star tick</name>
    <dbReference type="NCBI Taxonomy" id="6943"/>
    <lineage>
        <taxon>Eukaryota</taxon>
        <taxon>Metazoa</taxon>
        <taxon>Ecdysozoa</taxon>
        <taxon>Arthropoda</taxon>
        <taxon>Chelicerata</taxon>
        <taxon>Arachnida</taxon>
        <taxon>Acari</taxon>
        <taxon>Parasitiformes</taxon>
        <taxon>Ixodida</taxon>
        <taxon>Ixodoidea</taxon>
        <taxon>Ixodidae</taxon>
        <taxon>Amblyomminae</taxon>
        <taxon>Amblyomma</taxon>
    </lineage>
</organism>
<keyword evidence="3" id="KW-0813">Transport</keyword>
<dbReference type="Proteomes" id="UP001321473">
    <property type="component" value="Unassembled WGS sequence"/>
</dbReference>
<feature type="transmembrane region" description="Helical" evidence="8">
    <location>
        <begin position="12"/>
        <end position="30"/>
    </location>
</feature>
<keyword evidence="5" id="KW-0769">Symport</keyword>
<gene>
    <name evidence="9" type="ORF">V5799_017089</name>
</gene>
<comment type="similarity">
    <text evidence="2">Belongs to the sodium:neurotransmitter symporter (SNF) (TC 2.A.22) family.</text>
</comment>
<dbReference type="GO" id="GO:0015293">
    <property type="term" value="F:symporter activity"/>
    <property type="evidence" value="ECO:0007669"/>
    <property type="project" value="UniProtKB-KW"/>
</dbReference>
<keyword evidence="6 8" id="KW-1133">Transmembrane helix</keyword>
<dbReference type="GO" id="GO:0035725">
    <property type="term" value="P:sodium ion transmembrane transport"/>
    <property type="evidence" value="ECO:0007669"/>
    <property type="project" value="TreeGrafter"/>
</dbReference>
<evidence type="ECO:0000256" key="7">
    <source>
        <dbReference type="ARBA" id="ARBA00023136"/>
    </source>
</evidence>
<reference evidence="9 10" key="1">
    <citation type="journal article" date="2023" name="Arcadia Sci">
        <title>De novo assembly of a long-read Amblyomma americanum tick genome.</title>
        <authorList>
            <person name="Chou S."/>
            <person name="Poskanzer K.E."/>
            <person name="Rollins M."/>
            <person name="Thuy-Boun P.S."/>
        </authorList>
    </citation>
    <scope>NUCLEOTIDE SEQUENCE [LARGE SCALE GENOMIC DNA]</scope>
    <source>
        <strain evidence="9">F_SG_1</strain>
        <tissue evidence="9">Salivary glands</tissue>
    </source>
</reference>
<comment type="subcellular location">
    <subcellularLocation>
        <location evidence="1">Membrane</location>
        <topology evidence="1">Multi-pass membrane protein</topology>
    </subcellularLocation>
</comment>
<dbReference type="AlphaFoldDB" id="A0AAQ4F3T3"/>
<protein>
    <submittedName>
        <fullName evidence="9">Uncharacterized protein</fullName>
    </submittedName>
</protein>
<accession>A0AAQ4F3T3</accession>
<dbReference type="Pfam" id="PF00209">
    <property type="entry name" value="SNF"/>
    <property type="match status" value="1"/>
</dbReference>
<dbReference type="GO" id="GO:0006865">
    <property type="term" value="P:amino acid transport"/>
    <property type="evidence" value="ECO:0007669"/>
    <property type="project" value="TreeGrafter"/>
</dbReference>
<sequence>MHDLGSPKWQLLLCVFLVFIILYLALFKGVSSSGKVVWVTATAPYFILTLLLLRGVLLPGAGQGVQYYLQPNVGKLLDTQVRSRFPRPADAISG</sequence>
<evidence type="ECO:0000256" key="1">
    <source>
        <dbReference type="ARBA" id="ARBA00004141"/>
    </source>
</evidence>
<keyword evidence="7 8" id="KW-0472">Membrane</keyword>
<dbReference type="InterPro" id="IPR037272">
    <property type="entry name" value="SNS_sf"/>
</dbReference>
<dbReference type="GO" id="GO:0005886">
    <property type="term" value="C:plasma membrane"/>
    <property type="evidence" value="ECO:0007669"/>
    <property type="project" value="TreeGrafter"/>
</dbReference>
<proteinExistence type="inferred from homology"/>
<dbReference type="PROSITE" id="PS50267">
    <property type="entry name" value="NA_NEUROTRAN_SYMP_3"/>
    <property type="match status" value="1"/>
</dbReference>
<keyword evidence="10" id="KW-1185">Reference proteome</keyword>
<evidence type="ECO:0000256" key="2">
    <source>
        <dbReference type="ARBA" id="ARBA00006459"/>
    </source>
</evidence>
<evidence type="ECO:0000256" key="6">
    <source>
        <dbReference type="ARBA" id="ARBA00022989"/>
    </source>
</evidence>
<feature type="transmembrane region" description="Helical" evidence="8">
    <location>
        <begin position="36"/>
        <end position="57"/>
    </location>
</feature>
<evidence type="ECO:0000256" key="8">
    <source>
        <dbReference type="SAM" id="Phobius"/>
    </source>
</evidence>
<dbReference type="SUPFAM" id="SSF161070">
    <property type="entry name" value="SNF-like"/>
    <property type="match status" value="1"/>
</dbReference>
<comment type="caution">
    <text evidence="9">The sequence shown here is derived from an EMBL/GenBank/DDBJ whole genome shotgun (WGS) entry which is preliminary data.</text>
</comment>
<name>A0AAQ4F3T3_AMBAM</name>
<keyword evidence="4 8" id="KW-0812">Transmembrane</keyword>
<dbReference type="EMBL" id="JARKHS020007549">
    <property type="protein sequence ID" value="KAK8781571.1"/>
    <property type="molecule type" value="Genomic_DNA"/>
</dbReference>
<evidence type="ECO:0000313" key="9">
    <source>
        <dbReference type="EMBL" id="KAK8781571.1"/>
    </source>
</evidence>
<dbReference type="PANTHER" id="PTHR11616:SF38">
    <property type="entry name" value="SODIUM-DEPENDENT DOPAMINE TRANSPORTER"/>
    <property type="match status" value="1"/>
</dbReference>
<evidence type="ECO:0000256" key="3">
    <source>
        <dbReference type="ARBA" id="ARBA00022448"/>
    </source>
</evidence>
<evidence type="ECO:0000313" key="10">
    <source>
        <dbReference type="Proteomes" id="UP001321473"/>
    </source>
</evidence>
<dbReference type="InterPro" id="IPR000175">
    <property type="entry name" value="Na/ntran_symport"/>
</dbReference>
<dbReference type="PANTHER" id="PTHR11616">
    <property type="entry name" value="SODIUM/CHLORIDE DEPENDENT TRANSPORTER"/>
    <property type="match status" value="1"/>
</dbReference>
<evidence type="ECO:0000256" key="4">
    <source>
        <dbReference type="ARBA" id="ARBA00022692"/>
    </source>
</evidence>
<evidence type="ECO:0000256" key="5">
    <source>
        <dbReference type="ARBA" id="ARBA00022847"/>
    </source>
</evidence>